<sequence>MARGSECALRPAVPADVSRICAFGDAHIRPHYAPLIGDEAADAQVRDWWSPTQIGAAVSAGLVVVAESGHRVVGVAQRGRHGADHVIYKLYVDPGFRSEGLGPRLIDALIEQLPSDASRVCVEHFAGNVRAGAFYEREGFTVERVEPSVAGDPALDVVWRTRPLAGGGRT</sequence>
<gene>
    <name evidence="4" type="primary">yjaB</name>
    <name evidence="4" type="ORF">CTE05_15110</name>
</gene>
<dbReference type="PANTHER" id="PTHR43877">
    <property type="entry name" value="AMINOALKYLPHOSPHONATE N-ACETYLTRANSFERASE-RELATED-RELATED"/>
    <property type="match status" value="1"/>
</dbReference>
<dbReference type="CDD" id="cd04301">
    <property type="entry name" value="NAT_SF"/>
    <property type="match status" value="1"/>
</dbReference>
<dbReference type="Pfam" id="PF13508">
    <property type="entry name" value="Acetyltransf_7"/>
    <property type="match status" value="1"/>
</dbReference>
<dbReference type="Gene3D" id="3.40.630.30">
    <property type="match status" value="1"/>
</dbReference>
<feature type="domain" description="N-acetyltransferase" evidence="3">
    <location>
        <begin position="7"/>
        <end position="165"/>
    </location>
</feature>
<dbReference type="PROSITE" id="PS51186">
    <property type="entry name" value="GNAT"/>
    <property type="match status" value="1"/>
</dbReference>
<name>A0A511JJ37_9CELL</name>
<keyword evidence="1 4" id="KW-0808">Transferase</keyword>
<dbReference type="InterPro" id="IPR016181">
    <property type="entry name" value="Acyl_CoA_acyltransferase"/>
</dbReference>
<dbReference type="GO" id="GO:0016747">
    <property type="term" value="F:acyltransferase activity, transferring groups other than amino-acyl groups"/>
    <property type="evidence" value="ECO:0007669"/>
    <property type="project" value="InterPro"/>
</dbReference>
<keyword evidence="2" id="KW-0012">Acyltransferase</keyword>
<evidence type="ECO:0000313" key="5">
    <source>
        <dbReference type="Proteomes" id="UP000321049"/>
    </source>
</evidence>
<dbReference type="EMBL" id="BJWH01000006">
    <property type="protein sequence ID" value="GEL97964.1"/>
    <property type="molecule type" value="Genomic_DNA"/>
</dbReference>
<dbReference type="InterPro" id="IPR000182">
    <property type="entry name" value="GNAT_dom"/>
</dbReference>
<dbReference type="PANTHER" id="PTHR43877:SF1">
    <property type="entry name" value="ACETYLTRANSFERASE"/>
    <property type="match status" value="1"/>
</dbReference>
<proteinExistence type="predicted"/>
<evidence type="ECO:0000313" key="4">
    <source>
        <dbReference type="EMBL" id="GEL97964.1"/>
    </source>
</evidence>
<dbReference type="Proteomes" id="UP000321049">
    <property type="component" value="Unassembled WGS sequence"/>
</dbReference>
<dbReference type="AlphaFoldDB" id="A0A511JJ37"/>
<evidence type="ECO:0000259" key="3">
    <source>
        <dbReference type="PROSITE" id="PS51186"/>
    </source>
</evidence>
<evidence type="ECO:0000256" key="1">
    <source>
        <dbReference type="ARBA" id="ARBA00022679"/>
    </source>
</evidence>
<protein>
    <submittedName>
        <fullName evidence="4">N-acetyltransferase</fullName>
    </submittedName>
</protein>
<comment type="caution">
    <text evidence="4">The sequence shown here is derived from an EMBL/GenBank/DDBJ whole genome shotgun (WGS) entry which is preliminary data.</text>
</comment>
<dbReference type="SUPFAM" id="SSF55729">
    <property type="entry name" value="Acyl-CoA N-acyltransferases (Nat)"/>
    <property type="match status" value="1"/>
</dbReference>
<reference evidence="4 5" key="1">
    <citation type="submission" date="2019-07" db="EMBL/GenBank/DDBJ databases">
        <title>Whole genome shotgun sequence of Cellulomonas terrae NBRC 100819.</title>
        <authorList>
            <person name="Hosoyama A."/>
            <person name="Uohara A."/>
            <person name="Ohji S."/>
            <person name="Ichikawa N."/>
        </authorList>
    </citation>
    <scope>NUCLEOTIDE SEQUENCE [LARGE SCALE GENOMIC DNA]</scope>
    <source>
        <strain evidence="4 5">NBRC 100819</strain>
    </source>
</reference>
<organism evidence="4 5">
    <name type="scientific">Cellulomonas terrae</name>
    <dbReference type="NCBI Taxonomy" id="311234"/>
    <lineage>
        <taxon>Bacteria</taxon>
        <taxon>Bacillati</taxon>
        <taxon>Actinomycetota</taxon>
        <taxon>Actinomycetes</taxon>
        <taxon>Micrococcales</taxon>
        <taxon>Cellulomonadaceae</taxon>
        <taxon>Cellulomonas</taxon>
    </lineage>
</organism>
<dbReference type="OrthoDB" id="5243635at2"/>
<dbReference type="InterPro" id="IPR050832">
    <property type="entry name" value="Bact_Acetyltransf"/>
</dbReference>
<accession>A0A511JJ37</accession>
<keyword evidence="5" id="KW-1185">Reference proteome</keyword>
<evidence type="ECO:0000256" key="2">
    <source>
        <dbReference type="ARBA" id="ARBA00023315"/>
    </source>
</evidence>